<dbReference type="AlphaFoldDB" id="A0A915JV73"/>
<proteinExistence type="predicted"/>
<dbReference type="WBParaSite" id="nRc.2.0.1.t29983-RA">
    <property type="protein sequence ID" value="nRc.2.0.1.t29983-RA"/>
    <property type="gene ID" value="nRc.2.0.1.g29983"/>
</dbReference>
<evidence type="ECO:0000313" key="1">
    <source>
        <dbReference type="Proteomes" id="UP000887565"/>
    </source>
</evidence>
<keyword evidence="1" id="KW-1185">Reference proteome</keyword>
<accession>A0A915JV73</accession>
<reference evidence="2" key="1">
    <citation type="submission" date="2022-11" db="UniProtKB">
        <authorList>
            <consortium name="WormBaseParasite"/>
        </authorList>
    </citation>
    <scope>IDENTIFICATION</scope>
</reference>
<evidence type="ECO:0000313" key="2">
    <source>
        <dbReference type="WBParaSite" id="nRc.2.0.1.t29983-RA"/>
    </source>
</evidence>
<name>A0A915JV73_ROMCU</name>
<dbReference type="Proteomes" id="UP000887565">
    <property type="component" value="Unplaced"/>
</dbReference>
<organism evidence="1 2">
    <name type="scientific">Romanomermis culicivorax</name>
    <name type="common">Nematode worm</name>
    <dbReference type="NCBI Taxonomy" id="13658"/>
    <lineage>
        <taxon>Eukaryota</taxon>
        <taxon>Metazoa</taxon>
        <taxon>Ecdysozoa</taxon>
        <taxon>Nematoda</taxon>
        <taxon>Enoplea</taxon>
        <taxon>Dorylaimia</taxon>
        <taxon>Mermithida</taxon>
        <taxon>Mermithoidea</taxon>
        <taxon>Mermithidae</taxon>
        <taxon>Romanomermis</taxon>
    </lineage>
</organism>
<protein>
    <submittedName>
        <fullName evidence="2">Uncharacterized protein</fullName>
    </submittedName>
</protein>
<sequence>MDLLECVDFLDEMVGEYWGLNQVGGPSTKNRKDSFQMYDDIEHDFGFQIIDLIYRTGRSELCYRWVGFVRFVSNTTMNVTVCTEAGSILGKRVHRAVGLNSSFKLGFGKKSSCSLQITSNIRFTGELPAYFMSNLQKNEIPMF</sequence>